<dbReference type="Gene3D" id="3.40.980.20">
    <property type="entry name" value="Four-carbon acid sugar kinase, nucleotide binding domain"/>
    <property type="match status" value="1"/>
</dbReference>
<dbReference type="InterPro" id="IPR031475">
    <property type="entry name" value="NBD_C"/>
</dbReference>
<evidence type="ECO:0000256" key="1">
    <source>
        <dbReference type="ARBA" id="ARBA00005715"/>
    </source>
</evidence>
<comment type="caution">
    <text evidence="9">The sequence shown here is derived from an EMBL/GenBank/DDBJ whole genome shotgun (WGS) entry which is preliminary data.</text>
</comment>
<evidence type="ECO:0000259" key="7">
    <source>
        <dbReference type="Pfam" id="PF07005"/>
    </source>
</evidence>
<evidence type="ECO:0000256" key="4">
    <source>
        <dbReference type="ARBA" id="ARBA00022777"/>
    </source>
</evidence>
<dbReference type="Gene3D" id="3.40.50.10840">
    <property type="entry name" value="Putative sugar-binding, N-terminal domain"/>
    <property type="match status" value="1"/>
</dbReference>
<evidence type="ECO:0000259" key="8">
    <source>
        <dbReference type="Pfam" id="PF17042"/>
    </source>
</evidence>
<sequence length="411" mass="44136">MEKGISEPRILVVADDFTGANDAGVSLALAGHKVDVAFETPYRGDASAWVINSDSRAMNPEQAAKKITTLMGNIRLAQKTPLIIKKIDSTLRGNIGAEIDALMNACGVKGAIVAPAYPLAGRTTVGGECRVNGVLLTETEFASDPKTPVKHDRVTDIIQMQTAIPCCPVTVSDLGHFAREHPCIGVVDAQTDSDLDHIVEAVMQAEQPLLLVGSAGICDAIARRLSVTPPRRVLAIMGSMSEIAQRQIATLNTHPRTTRIHVDVDTILAGDIHRYETRIVQALSQGEHCLVHTCADSVARHNIDTLCQRWQLDRAALGEKICQCLGELTRQVLLRTTPDALYLSGGDVAMATASALGASGFRITGNVAQCVPYGHFLGGVWSRPVMTKAGGFGDETTLRQVLNFIEERMSE</sequence>
<dbReference type="GO" id="GO:0016301">
    <property type="term" value="F:kinase activity"/>
    <property type="evidence" value="ECO:0007669"/>
    <property type="project" value="UniProtKB-KW"/>
</dbReference>
<evidence type="ECO:0000313" key="9">
    <source>
        <dbReference type="EMBL" id="CAH6637074.1"/>
    </source>
</evidence>
<dbReference type="EMBL" id="CALSBS010000006">
    <property type="protein sequence ID" value="CAH6637074.1"/>
    <property type="molecule type" value="Genomic_DNA"/>
</dbReference>
<dbReference type="Pfam" id="PF07005">
    <property type="entry name" value="SBD_N"/>
    <property type="match status" value="1"/>
</dbReference>
<accession>A0ABM9F937</accession>
<dbReference type="NCBIfam" id="NF047819">
    <property type="entry name" value="ThrnKinDtnkGamma"/>
    <property type="match status" value="1"/>
</dbReference>
<feature type="domain" description="Four-carbon acid sugar kinase nucleotide binding" evidence="8">
    <location>
        <begin position="234"/>
        <end position="398"/>
    </location>
</feature>
<keyword evidence="2" id="KW-0808">Transferase</keyword>
<reference evidence="9" key="1">
    <citation type="submission" date="2022-05" db="EMBL/GenBank/DDBJ databases">
        <authorList>
            <person name="Blom J."/>
        </authorList>
    </citation>
    <scope>NUCLEOTIDE SEQUENCE</scope>
    <source>
        <strain evidence="9">Type strain: CPO20170097</strain>
    </source>
</reference>
<evidence type="ECO:0000313" key="10">
    <source>
        <dbReference type="Proteomes" id="UP001152651"/>
    </source>
</evidence>
<protein>
    <submittedName>
        <fullName evidence="9">Four-carbon acid sugar kinase family protein</fullName>
    </submittedName>
</protein>
<evidence type="ECO:0000256" key="6">
    <source>
        <dbReference type="ARBA" id="ARBA00023277"/>
    </source>
</evidence>
<dbReference type="InterPro" id="IPR037051">
    <property type="entry name" value="4-carb_acid_sugar_kinase_N_sf"/>
</dbReference>
<evidence type="ECO:0000256" key="2">
    <source>
        <dbReference type="ARBA" id="ARBA00022679"/>
    </source>
</evidence>
<dbReference type="RefSeq" id="WP_253897758.1">
    <property type="nucleotide sequence ID" value="NZ_CALSBS010000006.1"/>
</dbReference>
<keyword evidence="3" id="KW-0547">Nucleotide-binding</keyword>
<name>A0ABM9F937_9ENTR</name>
<proteinExistence type="inferred from homology"/>
<keyword evidence="6" id="KW-0119">Carbohydrate metabolism</keyword>
<dbReference type="InterPro" id="IPR042213">
    <property type="entry name" value="NBD_C_sf"/>
</dbReference>
<dbReference type="Proteomes" id="UP001152651">
    <property type="component" value="Unassembled WGS sequence"/>
</dbReference>
<dbReference type="SUPFAM" id="SSF142764">
    <property type="entry name" value="YgbK-like"/>
    <property type="match status" value="1"/>
</dbReference>
<dbReference type="Pfam" id="PF17042">
    <property type="entry name" value="NBD_C"/>
    <property type="match status" value="1"/>
</dbReference>
<keyword evidence="4 9" id="KW-0418">Kinase</keyword>
<organism evidence="9 10">
    <name type="scientific">Pseudocitrobacter vendiensis</name>
    <dbReference type="NCBI Taxonomy" id="2488306"/>
    <lineage>
        <taxon>Bacteria</taxon>
        <taxon>Pseudomonadati</taxon>
        <taxon>Pseudomonadota</taxon>
        <taxon>Gammaproteobacteria</taxon>
        <taxon>Enterobacterales</taxon>
        <taxon>Enterobacteriaceae</taxon>
        <taxon>Pseudocitrobacter</taxon>
    </lineage>
</organism>
<comment type="similarity">
    <text evidence="1">Belongs to the four-carbon acid sugar kinase family.</text>
</comment>
<keyword evidence="10" id="KW-1185">Reference proteome</keyword>
<evidence type="ECO:0000256" key="5">
    <source>
        <dbReference type="ARBA" id="ARBA00022840"/>
    </source>
</evidence>
<keyword evidence="5" id="KW-0067">ATP-binding</keyword>
<dbReference type="InterPro" id="IPR010737">
    <property type="entry name" value="4-carb_acid_sugar_kinase_N"/>
</dbReference>
<feature type="domain" description="Four-carbon acid sugar kinase N-terminal" evidence="7">
    <location>
        <begin position="10"/>
        <end position="220"/>
    </location>
</feature>
<gene>
    <name evidence="9" type="ORF">FBBNIHIM_09630</name>
</gene>
<evidence type="ECO:0000256" key="3">
    <source>
        <dbReference type="ARBA" id="ARBA00022741"/>
    </source>
</evidence>